<dbReference type="PANTHER" id="PTHR34069">
    <property type="entry name" value="3-OXOACYL-[ACYL-CARRIER-PROTEIN] SYNTHASE 3"/>
    <property type="match status" value="1"/>
</dbReference>
<sequence length="63" mass="6938">MKRLGADPEKTWVNLDRYGNTSAASVFLVLAELFESGKLEKGQKMVLSSFGAGMTYGSILYEM</sequence>
<dbReference type="EC" id="2.3.1.180" evidence="4"/>
<dbReference type="InterPro" id="IPR016039">
    <property type="entry name" value="Thiolase-like"/>
</dbReference>
<dbReference type="SUPFAM" id="SSF53901">
    <property type="entry name" value="Thiolase-like"/>
    <property type="match status" value="1"/>
</dbReference>
<dbReference type="Pfam" id="PF08541">
    <property type="entry name" value="ACP_syn_III_C"/>
    <property type="match status" value="1"/>
</dbReference>
<dbReference type="Gene3D" id="3.40.47.10">
    <property type="match status" value="1"/>
</dbReference>
<dbReference type="GO" id="GO:0044550">
    <property type="term" value="P:secondary metabolite biosynthetic process"/>
    <property type="evidence" value="ECO:0007669"/>
    <property type="project" value="TreeGrafter"/>
</dbReference>
<protein>
    <submittedName>
        <fullName evidence="4">3-oxoacyl-[acyl-carrier-protein] synthase 3</fullName>
        <ecNumber evidence="4">2.3.1.180</ecNumber>
    </submittedName>
</protein>
<name>A0A645BBE9_9ZZZZ</name>
<reference evidence="4" key="1">
    <citation type="submission" date="2019-08" db="EMBL/GenBank/DDBJ databases">
        <authorList>
            <person name="Kucharzyk K."/>
            <person name="Murdoch R.W."/>
            <person name="Higgins S."/>
            <person name="Loffler F."/>
        </authorList>
    </citation>
    <scope>NUCLEOTIDE SEQUENCE</scope>
</reference>
<evidence type="ECO:0000313" key="4">
    <source>
        <dbReference type="EMBL" id="MPM62642.1"/>
    </source>
</evidence>
<proteinExistence type="predicted"/>
<gene>
    <name evidence="4" type="primary">fabH_56</name>
    <name evidence="4" type="ORF">SDC9_109519</name>
</gene>
<dbReference type="InterPro" id="IPR013747">
    <property type="entry name" value="ACP_syn_III_C"/>
</dbReference>
<evidence type="ECO:0000259" key="3">
    <source>
        <dbReference type="Pfam" id="PF08541"/>
    </source>
</evidence>
<organism evidence="4">
    <name type="scientific">bioreactor metagenome</name>
    <dbReference type="NCBI Taxonomy" id="1076179"/>
    <lineage>
        <taxon>unclassified sequences</taxon>
        <taxon>metagenomes</taxon>
        <taxon>ecological metagenomes</taxon>
    </lineage>
</organism>
<feature type="domain" description="Beta-ketoacyl-[acyl-carrier-protein] synthase III C-terminal" evidence="3">
    <location>
        <begin position="1"/>
        <end position="62"/>
    </location>
</feature>
<evidence type="ECO:0000256" key="2">
    <source>
        <dbReference type="ARBA" id="ARBA00023315"/>
    </source>
</evidence>
<keyword evidence="1 4" id="KW-0808">Transferase</keyword>
<dbReference type="AlphaFoldDB" id="A0A645BBE9"/>
<evidence type="ECO:0000256" key="1">
    <source>
        <dbReference type="ARBA" id="ARBA00022679"/>
    </source>
</evidence>
<dbReference type="GO" id="GO:0033818">
    <property type="term" value="F:beta-ketoacyl-acyl-carrier-protein synthase III activity"/>
    <property type="evidence" value="ECO:0007669"/>
    <property type="project" value="UniProtKB-EC"/>
</dbReference>
<accession>A0A645BBE9</accession>
<keyword evidence="2 4" id="KW-0012">Acyltransferase</keyword>
<comment type="caution">
    <text evidence="4">The sequence shown here is derived from an EMBL/GenBank/DDBJ whole genome shotgun (WGS) entry which is preliminary data.</text>
</comment>
<dbReference type="PANTHER" id="PTHR34069:SF2">
    <property type="entry name" value="BETA-KETOACYL-[ACYL-CARRIER-PROTEIN] SYNTHASE III"/>
    <property type="match status" value="1"/>
</dbReference>
<dbReference type="EMBL" id="VSSQ01018972">
    <property type="protein sequence ID" value="MPM62642.1"/>
    <property type="molecule type" value="Genomic_DNA"/>
</dbReference>